<dbReference type="EMBL" id="JAWXXX010000001">
    <property type="protein sequence ID" value="MDX5893423.1"/>
    <property type="molecule type" value="Genomic_DNA"/>
</dbReference>
<sequence length="416" mass="47603">MTVDGAGPVESRDEREGAGFFLNVPEKLDDPFPDLAYFREKRPVFFHKGLGQWFVFRYEDVAALFSDPRLSADRMKGFVDAAPASVRDDLRLVAPYLEMFALMNDEPDHSRLRKFLRLGFNPQKIRALRGDIQRIADELLDRVEERGRRVDVSEDYGFLLPAYVLSDFMGFPEEDRGRVLQWSLDFIGFFNVVPITAETTRSMVESAREMIFYTRELLEERRREPRDDFLGLLANVKTDEVSEDEIVANAMLLLLAGHVAPRNLIGNTVYLLLTHPEQFELLRDEPGLLRGALEESLRYEPPVTLIPRIALEDFEFGGERIRAGQIVQLSIASANRDERRFTDPDRFDITKKPGGALSFGHGPHGCLGALLAMQEAEISLQTLLRRMPDIRLDEEREIVWYRNAANRGPESLPLVF</sequence>
<dbReference type="GO" id="GO:0016705">
    <property type="term" value="F:oxidoreductase activity, acting on paired donors, with incorporation or reduction of molecular oxygen"/>
    <property type="evidence" value="ECO:0007669"/>
    <property type="project" value="InterPro"/>
</dbReference>
<reference evidence="9" key="2">
    <citation type="submission" date="2023-11" db="EMBL/GenBank/DDBJ databases">
        <title>MicrobeMod: A computational toolkit for identifying prokaryotic methylation and restriction-modification with nanopore sequencing.</title>
        <authorList>
            <person name="Crits-Christoph A."/>
            <person name="Kang S.C."/>
            <person name="Lee H."/>
            <person name="Ostrov N."/>
        </authorList>
    </citation>
    <scope>NUCLEOTIDE SEQUENCE</scope>
    <source>
        <strain evidence="9">ATCC 51242</strain>
    </source>
</reference>
<dbReference type="EMBL" id="CP007514">
    <property type="protein sequence ID" value="AHY46011.1"/>
    <property type="molecule type" value="Genomic_DNA"/>
</dbReference>
<proteinExistence type="inferred from homology"/>
<dbReference type="GO" id="GO:0020037">
    <property type="term" value="F:heme binding"/>
    <property type="evidence" value="ECO:0007669"/>
    <property type="project" value="InterPro"/>
</dbReference>
<keyword evidence="5 7" id="KW-0408">Iron</keyword>
<reference evidence="8 10" key="1">
    <citation type="submission" date="2014-03" db="EMBL/GenBank/DDBJ databases">
        <title>Complete genome sequence of the Radio-Resistant Rubrobacter radiotolerans RSPS-4.</title>
        <authorList>
            <person name="Egas C.C."/>
            <person name="Barroso C.C."/>
            <person name="Froufe H.J.C."/>
            <person name="Pacheco J.J."/>
            <person name="Albuquerque L.L."/>
            <person name="da Costa M.M.S."/>
        </authorList>
    </citation>
    <scope>NUCLEOTIDE SEQUENCE [LARGE SCALE GENOMIC DNA]</scope>
    <source>
        <strain evidence="8 10">RSPS-4</strain>
    </source>
</reference>
<evidence type="ECO:0000256" key="2">
    <source>
        <dbReference type="ARBA" id="ARBA00022617"/>
    </source>
</evidence>
<evidence type="ECO:0000256" key="4">
    <source>
        <dbReference type="ARBA" id="ARBA00023002"/>
    </source>
</evidence>
<protein>
    <submittedName>
        <fullName evidence="8">Cytochrome P450</fullName>
    </submittedName>
</protein>
<dbReference type="FunFam" id="1.10.630.10:FF:000018">
    <property type="entry name" value="Cytochrome P450 monooxygenase"/>
    <property type="match status" value="1"/>
</dbReference>
<dbReference type="HOGENOM" id="CLU_033716_0_2_11"/>
<dbReference type="PROSITE" id="PS00086">
    <property type="entry name" value="CYTOCHROME_P450"/>
    <property type="match status" value="1"/>
</dbReference>
<gene>
    <name evidence="8" type="ORF">RradSPS_0728</name>
    <name evidence="9" type="ORF">SIL72_05200</name>
</gene>
<dbReference type="KEGG" id="rrd:RradSPS_0728"/>
<dbReference type="InterPro" id="IPR036396">
    <property type="entry name" value="Cyt_P450_sf"/>
</dbReference>
<accession>A0A023X1E0</accession>
<dbReference type="GO" id="GO:0004497">
    <property type="term" value="F:monooxygenase activity"/>
    <property type="evidence" value="ECO:0007669"/>
    <property type="project" value="UniProtKB-KW"/>
</dbReference>
<dbReference type="Proteomes" id="UP000025229">
    <property type="component" value="Chromosome"/>
</dbReference>
<evidence type="ECO:0000256" key="3">
    <source>
        <dbReference type="ARBA" id="ARBA00022723"/>
    </source>
</evidence>
<name>A0A023X1E0_RUBRA</name>
<evidence type="ECO:0000313" key="8">
    <source>
        <dbReference type="EMBL" id="AHY46011.1"/>
    </source>
</evidence>
<dbReference type="Proteomes" id="UP001281130">
    <property type="component" value="Unassembled WGS sequence"/>
</dbReference>
<dbReference type="PRINTS" id="PR00359">
    <property type="entry name" value="BP450"/>
</dbReference>
<keyword evidence="4 7" id="KW-0560">Oxidoreductase</keyword>
<evidence type="ECO:0000313" key="9">
    <source>
        <dbReference type="EMBL" id="MDX5893423.1"/>
    </source>
</evidence>
<dbReference type="OrthoDB" id="4156795at2"/>
<organism evidence="8 10">
    <name type="scientific">Rubrobacter radiotolerans</name>
    <name type="common">Arthrobacter radiotolerans</name>
    <dbReference type="NCBI Taxonomy" id="42256"/>
    <lineage>
        <taxon>Bacteria</taxon>
        <taxon>Bacillati</taxon>
        <taxon>Actinomycetota</taxon>
        <taxon>Rubrobacteria</taxon>
        <taxon>Rubrobacterales</taxon>
        <taxon>Rubrobacteraceae</taxon>
        <taxon>Rubrobacter</taxon>
    </lineage>
</organism>
<dbReference type="STRING" id="42256.RradSPS_0728"/>
<dbReference type="GO" id="GO:0005506">
    <property type="term" value="F:iron ion binding"/>
    <property type="evidence" value="ECO:0007669"/>
    <property type="project" value="InterPro"/>
</dbReference>
<evidence type="ECO:0000256" key="5">
    <source>
        <dbReference type="ARBA" id="ARBA00023004"/>
    </source>
</evidence>
<dbReference type="PANTHER" id="PTHR46696:SF1">
    <property type="entry name" value="CYTOCHROME P450 YJIB-RELATED"/>
    <property type="match status" value="1"/>
</dbReference>
<comment type="similarity">
    <text evidence="1 7">Belongs to the cytochrome P450 family.</text>
</comment>
<dbReference type="InterPro" id="IPR002397">
    <property type="entry name" value="Cyt_P450_B"/>
</dbReference>
<dbReference type="InterPro" id="IPR017972">
    <property type="entry name" value="Cyt_P450_CS"/>
</dbReference>
<dbReference type="RefSeq" id="WP_051589323.1">
    <property type="nucleotide sequence ID" value="NZ_CP007514.1"/>
</dbReference>
<evidence type="ECO:0000256" key="7">
    <source>
        <dbReference type="RuleBase" id="RU000461"/>
    </source>
</evidence>
<keyword evidence="3 7" id="KW-0479">Metal-binding</keyword>
<keyword evidence="6 7" id="KW-0503">Monooxygenase</keyword>
<evidence type="ECO:0000256" key="1">
    <source>
        <dbReference type="ARBA" id="ARBA00010617"/>
    </source>
</evidence>
<dbReference type="PANTHER" id="PTHR46696">
    <property type="entry name" value="P450, PUTATIVE (EUROFUNG)-RELATED"/>
    <property type="match status" value="1"/>
</dbReference>
<dbReference type="Pfam" id="PF00067">
    <property type="entry name" value="p450"/>
    <property type="match status" value="1"/>
</dbReference>
<evidence type="ECO:0000313" key="10">
    <source>
        <dbReference type="Proteomes" id="UP000025229"/>
    </source>
</evidence>
<dbReference type="CDD" id="cd20625">
    <property type="entry name" value="CYP164-like"/>
    <property type="match status" value="1"/>
</dbReference>
<keyword evidence="10" id="KW-1185">Reference proteome</keyword>
<keyword evidence="2 7" id="KW-0349">Heme</keyword>
<dbReference type="eggNOG" id="COG2124">
    <property type="taxonomic scope" value="Bacteria"/>
</dbReference>
<dbReference type="SUPFAM" id="SSF48264">
    <property type="entry name" value="Cytochrome P450"/>
    <property type="match status" value="1"/>
</dbReference>
<dbReference type="InterPro" id="IPR001128">
    <property type="entry name" value="Cyt_P450"/>
</dbReference>
<dbReference type="Gene3D" id="1.10.630.10">
    <property type="entry name" value="Cytochrome P450"/>
    <property type="match status" value="1"/>
</dbReference>
<dbReference type="PATRIC" id="fig|42256.3.peg.739"/>
<dbReference type="AlphaFoldDB" id="A0A023X1E0"/>
<evidence type="ECO:0000256" key="6">
    <source>
        <dbReference type="ARBA" id="ARBA00023033"/>
    </source>
</evidence>